<evidence type="ECO:0000256" key="1">
    <source>
        <dbReference type="SAM" id="SignalP"/>
    </source>
</evidence>
<accession>A0A1C0TQG8</accession>
<feature type="chain" id="PRO_5008646202" description="Porin family protein" evidence="1">
    <location>
        <begin position="20"/>
        <end position="219"/>
    </location>
</feature>
<sequence>MKSSLFALTIALFSGSTIAGNTIKFDYVGAGYAKHKLEDMPSQGGYTVEASKKFADRWVASAQYSSTSDTGDFSSSIEMETNTDYWSIGGAYLISQDDNSVFELAASFNRLEIDNKIIKSKYDLYIDNASIGRGQNVNYRYTDHTNTHTLKANYHYAFAESVNLVAGIGYEYLTNAEQKHELFYQVGVNYNFAQNFTLSALYRNIDIYETQSITLRYNF</sequence>
<evidence type="ECO:0008006" key="4">
    <source>
        <dbReference type="Google" id="ProtNLM"/>
    </source>
</evidence>
<name>A0A1C0TQG8_9GAMM</name>
<feature type="signal peptide" evidence="1">
    <location>
        <begin position="1"/>
        <end position="19"/>
    </location>
</feature>
<reference evidence="3" key="1">
    <citation type="submission" date="2016-07" db="EMBL/GenBank/DDBJ databases">
        <authorList>
            <person name="Florea S."/>
            <person name="Webb J.S."/>
            <person name="Jaromczyk J."/>
            <person name="Schardl C.L."/>
        </authorList>
    </citation>
    <scope>NUCLEOTIDE SEQUENCE [LARGE SCALE GENOMIC DNA]</scope>
    <source>
        <strain evidence="3">IPB1</strain>
    </source>
</reference>
<organism evidence="2 3">
    <name type="scientific">Pseudoalteromonas luteoviolacea</name>
    <dbReference type="NCBI Taxonomy" id="43657"/>
    <lineage>
        <taxon>Bacteria</taxon>
        <taxon>Pseudomonadati</taxon>
        <taxon>Pseudomonadota</taxon>
        <taxon>Gammaproteobacteria</taxon>
        <taxon>Alteromonadales</taxon>
        <taxon>Pseudoalteromonadaceae</taxon>
        <taxon>Pseudoalteromonas</taxon>
    </lineage>
</organism>
<protein>
    <recommendedName>
        <fullName evidence="4">Porin family protein</fullName>
    </recommendedName>
</protein>
<gene>
    <name evidence="2" type="ORF">A7985_11290</name>
</gene>
<comment type="caution">
    <text evidence="2">The sequence shown here is derived from an EMBL/GenBank/DDBJ whole genome shotgun (WGS) entry which is preliminary data.</text>
</comment>
<dbReference type="RefSeq" id="WP_065790577.1">
    <property type="nucleotide sequence ID" value="NZ_MAUJ01000003.1"/>
</dbReference>
<dbReference type="InterPro" id="IPR011250">
    <property type="entry name" value="OMP/PagP_B-barrel"/>
</dbReference>
<proteinExistence type="predicted"/>
<dbReference type="SUPFAM" id="SSF56925">
    <property type="entry name" value="OMPA-like"/>
    <property type="match status" value="1"/>
</dbReference>
<evidence type="ECO:0000313" key="3">
    <source>
        <dbReference type="Proteomes" id="UP000093366"/>
    </source>
</evidence>
<dbReference type="OrthoDB" id="6315329at2"/>
<evidence type="ECO:0000313" key="2">
    <source>
        <dbReference type="EMBL" id="OCQ21208.1"/>
    </source>
</evidence>
<dbReference type="Proteomes" id="UP000093366">
    <property type="component" value="Unassembled WGS sequence"/>
</dbReference>
<dbReference type="AlphaFoldDB" id="A0A1C0TQG8"/>
<keyword evidence="1" id="KW-0732">Signal</keyword>
<dbReference type="EMBL" id="MAUJ01000003">
    <property type="protein sequence ID" value="OCQ21208.1"/>
    <property type="molecule type" value="Genomic_DNA"/>
</dbReference>